<dbReference type="SUPFAM" id="SSF47240">
    <property type="entry name" value="Ferritin-like"/>
    <property type="match status" value="1"/>
</dbReference>
<dbReference type="Gene3D" id="1.20.1260.10">
    <property type="match status" value="1"/>
</dbReference>
<dbReference type="InterPro" id="IPR012347">
    <property type="entry name" value="Ferritin-like"/>
</dbReference>
<dbReference type="OrthoDB" id="595144at2"/>
<dbReference type="InterPro" id="IPR009078">
    <property type="entry name" value="Ferritin-like_SF"/>
</dbReference>
<organism evidence="1">
    <name type="scientific">Chlorobium phaeobacteroides (strain BS1)</name>
    <dbReference type="NCBI Taxonomy" id="331678"/>
    <lineage>
        <taxon>Bacteria</taxon>
        <taxon>Pseudomonadati</taxon>
        <taxon>Chlorobiota</taxon>
        <taxon>Chlorobiia</taxon>
        <taxon>Chlorobiales</taxon>
        <taxon>Chlorobiaceae</taxon>
        <taxon>Chlorobium/Pelodictyon group</taxon>
        <taxon>Chlorobium</taxon>
    </lineage>
</organism>
<dbReference type="HOGENOM" id="CLU_1624192_0_0_10"/>
<accession>B3EMV5</accession>
<name>B3EMV5_CHLPB</name>
<protein>
    <recommendedName>
        <fullName evidence="2">Rubrerythrin diiron-binding domain-containing protein</fullName>
    </recommendedName>
</protein>
<dbReference type="eggNOG" id="ENOG5032DYT">
    <property type="taxonomic scope" value="Bacteria"/>
</dbReference>
<gene>
    <name evidence="1" type="ordered locus">Cphamn1_0625</name>
</gene>
<reference evidence="1" key="1">
    <citation type="submission" date="2008-06" db="EMBL/GenBank/DDBJ databases">
        <title>Complete sequence of Chlorobium phaeobacteroides BS1.</title>
        <authorList>
            <consortium name="US DOE Joint Genome Institute"/>
            <person name="Lucas S."/>
            <person name="Copeland A."/>
            <person name="Lapidus A."/>
            <person name="Glavina del Rio T."/>
            <person name="Dalin E."/>
            <person name="Tice H."/>
            <person name="Bruce D."/>
            <person name="Goodwin L."/>
            <person name="Pitluck S."/>
            <person name="Schmutz J."/>
            <person name="Larimer F."/>
            <person name="Land M."/>
            <person name="Hauser L."/>
            <person name="Kyrpides N."/>
            <person name="Ovchinnikova G."/>
            <person name="Li T."/>
            <person name="Liu Z."/>
            <person name="Zhao F."/>
            <person name="Overmann J."/>
            <person name="Bryant D.A."/>
            <person name="Richardson P."/>
        </authorList>
    </citation>
    <scope>NUCLEOTIDE SEQUENCE [LARGE SCALE GENOMIC DNA]</scope>
    <source>
        <strain evidence="1">BS1</strain>
    </source>
</reference>
<dbReference type="EMBL" id="CP001101">
    <property type="protein sequence ID" value="ACE03583.1"/>
    <property type="molecule type" value="Genomic_DNA"/>
</dbReference>
<sequence length="161" mass="18793">MNNSLSALLEISITHELNISRLYTMFHDLFEEDEDFWWQLSIEERSHAALLRDQQSSCHTERAVPETLLASSIQDLKTSNSNLESLINEYEKNPPAREEALQTAYSLEQSIGEIHYQEFMTRKTCSLSDEMFKQLNMEDKDHADRIKSYMLVNGMSPLERE</sequence>
<dbReference type="STRING" id="331678.Cphamn1_0625"/>
<dbReference type="KEGG" id="cpb:Cphamn1_0625"/>
<proteinExistence type="predicted"/>
<evidence type="ECO:0008006" key="2">
    <source>
        <dbReference type="Google" id="ProtNLM"/>
    </source>
</evidence>
<dbReference type="AlphaFoldDB" id="B3EMV5"/>
<evidence type="ECO:0000313" key="1">
    <source>
        <dbReference type="EMBL" id="ACE03583.1"/>
    </source>
</evidence>